<feature type="compositionally biased region" description="Basic and acidic residues" evidence="13">
    <location>
        <begin position="1131"/>
        <end position="1155"/>
    </location>
</feature>
<dbReference type="GO" id="GO:0006031">
    <property type="term" value="P:chitin biosynthetic process"/>
    <property type="evidence" value="ECO:0007669"/>
    <property type="project" value="TreeGrafter"/>
</dbReference>
<evidence type="ECO:0000259" key="15">
    <source>
        <dbReference type="Pfam" id="PF23000"/>
    </source>
</evidence>
<feature type="transmembrane region" description="Helical" evidence="14">
    <location>
        <begin position="248"/>
        <end position="267"/>
    </location>
</feature>
<keyword evidence="7 14" id="KW-1133">Transmembrane helix</keyword>
<feature type="transmembrane region" description="Helical" evidence="14">
    <location>
        <begin position="186"/>
        <end position="206"/>
    </location>
</feature>
<feature type="transmembrane region" description="Helical" evidence="14">
    <location>
        <begin position="1216"/>
        <end position="1236"/>
    </location>
</feature>
<evidence type="ECO:0000313" key="16">
    <source>
        <dbReference type="EMBL" id="KAK9877019.1"/>
    </source>
</evidence>
<feature type="compositionally biased region" description="Polar residues" evidence="13">
    <location>
        <begin position="1119"/>
        <end position="1130"/>
    </location>
</feature>
<feature type="region of interest" description="Disordered" evidence="13">
    <location>
        <begin position="1"/>
        <end position="47"/>
    </location>
</feature>
<evidence type="ECO:0000256" key="5">
    <source>
        <dbReference type="ARBA" id="ARBA00022679"/>
    </source>
</evidence>
<gene>
    <name evidence="16" type="ORF">WA026_016045</name>
</gene>
<feature type="transmembrane region" description="Helical" evidence="14">
    <location>
        <begin position="913"/>
        <end position="930"/>
    </location>
</feature>
<feature type="transmembrane region" description="Helical" evidence="14">
    <location>
        <begin position="881"/>
        <end position="907"/>
    </location>
</feature>
<evidence type="ECO:0000256" key="13">
    <source>
        <dbReference type="SAM" id="MobiDB-lite"/>
    </source>
</evidence>
<evidence type="ECO:0000256" key="4">
    <source>
        <dbReference type="ARBA" id="ARBA00022676"/>
    </source>
</evidence>
<feature type="transmembrane region" description="Helical" evidence="14">
    <location>
        <begin position="121"/>
        <end position="139"/>
    </location>
</feature>
<dbReference type="CDD" id="cd04190">
    <property type="entry name" value="Chitin_synth_C"/>
    <property type="match status" value="1"/>
</dbReference>
<sequence length="1429" mass="164811">MNRRKKRFYKNDEETELLSDDDDKRKDSKTPLWDVFKDTPRKPDTGSDLESKQYDFTVKAAKILVYVVVFMVILCTAMLSKGTLFLMTSQVKINTTRPICNEHLDTNRKFQVQLPEDERVTWIWALIYVYFVPQIATFLRSLRVCLFKSWKKKNIWRNLLPLFVTESLPAIGSAILVFSILPELDILKAAMLTNAFCFIPGVVGLLSRNAKNFSLIDISTVVALDIVSIIAQMTSFIMWPILEGNHKLNLIPISAILISFGWWENYVDENASFPIIRALATKRRVFQNRTYFLYLIVSVTNCLIFFTTALVIFWVQQNDIGFLFNNFGAIFSDRSINVTEVKTLVEDLSEFGLDDTFKPITGTVLTSVWTPITVILVNIFSSYICYTSVKFASKISIQEFSFALPINLTIPLLLCILIGITGDYLEDECKLIGIFPSYIFFKTPPIQHLKEFLTSQYSWAWLMWLLSQAWITIHIWNPKCRKLAKTEKLFVRPMYDAFLIDQSVCLNRRRDDSSLDADSTSSASNPRVFVCATMWHEIGEEMMTFLKSIFRLDEDHCAHRIVENYLHVDLPTNYELECNIFFDDAFIRKSTDDTDPLLNSYVLDLITRLDKAASEVHGVNLKIRPPKIFSTPYGGRLEWILPGRTKLLVHLKDKAKIRAKKRWSQVMYMYYLLGYRLMDNPEISRDEKTEMSQNTFLLALDGDIDFKPDAMHLLMEYMKINKKLGAACGRIHPVGQGAIAWYQIFEYAVGHWLQKATEHVVGCVLCSPGCFSLFRGEVLMQDRVMCKYTTVASEARHRVQYDQGEDRWLCTLILQAGYRVEYSAASDSYTHCPEGFNEFYNQRRRWIPSTMANILDVLSDHKNIVEVNDDISMIYIIYQMILLLGTVSGPGTIFLMLVGAAVTVFAMDEWTSFLLNLIPIMIFVAICALCDDKVQLLAAGIISSAYGLIMMAVMIGVILQIHDDGIMAPSSIFFFFMLLEFVVAAIIHPKEFYCLKYGIIYYVTVPSMYMLLMIFSVFNMNNVSWGTRDVTVVKTEQPEENKTEEKKEVDNSFSAILQKFANKENGSMELSLSGLFKCAFCTHPSREHEELKAIQIVLQGINDKLNALEDPDYVIAREPQNSQPISANNNEKPEQTRKESPTTKKGAKSDEKSPEKSIMSNSWFYHKELINGEVEWLDDREEKFWDQLIEKYLEPIDETSKQKIIARELKDLRDKMVFTFFMINALFVLVIFLLTLKKDIVHINWPYNPKVNFTYVDNENEVEIMKDYLHLEPIGFVFLISFASLLVIQSFGMFVHRFGTFSQILSNTQINWNIMNKKKQEGTKHVSVKNALRTAKKLQQLYDLDKNEEEKKNEMLPPGKRKSVFFPAINERKKPQVCDLVESFKARMKLYDDEGFKGPVDRKTVTHIKNKHSEILRKSQSHLIANVSE</sequence>
<keyword evidence="10" id="KW-0325">Glycoprotein</keyword>
<dbReference type="PANTHER" id="PTHR22914">
    <property type="entry name" value="CHITIN SYNTHASE"/>
    <property type="match status" value="1"/>
</dbReference>
<dbReference type="Pfam" id="PF23000">
    <property type="entry name" value="ChitinSynthase_IV_N"/>
    <property type="match status" value="1"/>
</dbReference>
<comment type="similarity">
    <text evidence="11">Belongs to the chitin synthase family. Class IV subfamily.</text>
</comment>
<feature type="compositionally biased region" description="Basic and acidic residues" evidence="13">
    <location>
        <begin position="22"/>
        <end position="47"/>
    </location>
</feature>
<keyword evidence="17" id="KW-1185">Reference proteome</keyword>
<evidence type="ECO:0000256" key="8">
    <source>
        <dbReference type="ARBA" id="ARBA00023054"/>
    </source>
</evidence>
<keyword evidence="9 14" id="KW-0472">Membrane</keyword>
<keyword evidence="3" id="KW-1003">Cell membrane</keyword>
<dbReference type="GO" id="GO:0005886">
    <property type="term" value="C:plasma membrane"/>
    <property type="evidence" value="ECO:0007669"/>
    <property type="project" value="UniProtKB-SubCell"/>
</dbReference>
<feature type="transmembrane region" description="Helical" evidence="14">
    <location>
        <begin position="401"/>
        <end position="420"/>
    </location>
</feature>
<evidence type="ECO:0000256" key="2">
    <source>
        <dbReference type="ARBA" id="ARBA00012543"/>
    </source>
</evidence>
<comment type="caution">
    <text evidence="16">The sequence shown here is derived from an EMBL/GenBank/DDBJ whole genome shotgun (WGS) entry which is preliminary data.</text>
</comment>
<name>A0AAW1UCN4_9CUCU</name>
<evidence type="ECO:0000256" key="9">
    <source>
        <dbReference type="ARBA" id="ARBA00023136"/>
    </source>
</evidence>
<evidence type="ECO:0000313" key="17">
    <source>
        <dbReference type="Proteomes" id="UP001431783"/>
    </source>
</evidence>
<dbReference type="InterPro" id="IPR055120">
    <property type="entry name" value="Chs-1/2_IV_N"/>
</dbReference>
<dbReference type="EC" id="2.4.1.16" evidence="2"/>
<evidence type="ECO:0000256" key="12">
    <source>
        <dbReference type="ARBA" id="ARBA00048014"/>
    </source>
</evidence>
<evidence type="ECO:0000256" key="3">
    <source>
        <dbReference type="ARBA" id="ARBA00022475"/>
    </source>
</evidence>
<feature type="transmembrane region" description="Helical" evidence="14">
    <location>
        <begin position="368"/>
        <end position="389"/>
    </location>
</feature>
<keyword evidence="6 14" id="KW-0812">Transmembrane</keyword>
<feature type="transmembrane region" description="Helical" evidence="14">
    <location>
        <begin position="218"/>
        <end position="242"/>
    </location>
</feature>
<feature type="transmembrane region" description="Helical" evidence="14">
    <location>
        <begin position="967"/>
        <end position="987"/>
    </location>
</feature>
<dbReference type="InterPro" id="IPR004835">
    <property type="entry name" value="Chitin_synth"/>
</dbReference>
<proteinExistence type="inferred from homology"/>
<comment type="catalytic activity">
    <reaction evidence="12">
        <text>[(1-&gt;4)-N-acetyl-beta-D-glucosaminyl](n) + UDP-N-acetyl-alpha-D-glucosamine = [(1-&gt;4)-N-acetyl-beta-D-glucosaminyl](n+1) + UDP + H(+)</text>
        <dbReference type="Rhea" id="RHEA:16637"/>
        <dbReference type="Rhea" id="RHEA-COMP:9593"/>
        <dbReference type="Rhea" id="RHEA-COMP:9595"/>
        <dbReference type="ChEBI" id="CHEBI:15378"/>
        <dbReference type="ChEBI" id="CHEBI:17029"/>
        <dbReference type="ChEBI" id="CHEBI:57705"/>
        <dbReference type="ChEBI" id="CHEBI:58223"/>
        <dbReference type="EC" id="2.4.1.16"/>
    </reaction>
</comment>
<feature type="transmembrane region" description="Helical" evidence="14">
    <location>
        <begin position="937"/>
        <end position="961"/>
    </location>
</feature>
<feature type="domain" description="Chitin synthase chs-1/2 N-terminal putative transporter" evidence="15">
    <location>
        <begin position="58"/>
        <end position="431"/>
    </location>
</feature>
<reference evidence="16 17" key="1">
    <citation type="submission" date="2023-03" db="EMBL/GenBank/DDBJ databases">
        <title>Genome insight into feeding habits of ladybird beetles.</title>
        <authorList>
            <person name="Li H.-S."/>
            <person name="Huang Y.-H."/>
            <person name="Pang H."/>
        </authorList>
    </citation>
    <scope>NUCLEOTIDE SEQUENCE [LARGE SCALE GENOMIC DNA]</scope>
    <source>
        <strain evidence="16">SYSU_2023b</strain>
        <tissue evidence="16">Whole body</tissue>
    </source>
</reference>
<comment type="subcellular location">
    <subcellularLocation>
        <location evidence="1">Cell membrane</location>
        <topology evidence="1">Multi-pass membrane protein</topology>
    </subcellularLocation>
</comment>
<dbReference type="FunFam" id="3.90.550.10:FF:000139">
    <property type="entry name" value="Chitin synthase 8"/>
    <property type="match status" value="1"/>
</dbReference>
<evidence type="ECO:0000256" key="10">
    <source>
        <dbReference type="ARBA" id="ARBA00023180"/>
    </source>
</evidence>
<keyword evidence="8" id="KW-0175">Coiled coil</keyword>
<dbReference type="Proteomes" id="UP001431783">
    <property type="component" value="Unassembled WGS sequence"/>
</dbReference>
<keyword evidence="4" id="KW-0328">Glycosyltransferase</keyword>
<dbReference type="Pfam" id="PF03142">
    <property type="entry name" value="Chitin_synth_2"/>
    <property type="match status" value="1"/>
</dbReference>
<dbReference type="PANTHER" id="PTHR22914:SF42">
    <property type="entry name" value="CHITIN SYNTHASE"/>
    <property type="match status" value="1"/>
</dbReference>
<accession>A0AAW1UCN4</accession>
<evidence type="ECO:0000256" key="7">
    <source>
        <dbReference type="ARBA" id="ARBA00022989"/>
    </source>
</evidence>
<dbReference type="SUPFAM" id="SSF53448">
    <property type="entry name" value="Nucleotide-diphospho-sugar transferases"/>
    <property type="match status" value="1"/>
</dbReference>
<feature type="transmembrane region" description="Helical" evidence="14">
    <location>
        <begin position="1274"/>
        <end position="1295"/>
    </location>
</feature>
<dbReference type="EMBL" id="JARQZJ010000039">
    <property type="protein sequence ID" value="KAK9877019.1"/>
    <property type="molecule type" value="Genomic_DNA"/>
</dbReference>
<dbReference type="InterPro" id="IPR029044">
    <property type="entry name" value="Nucleotide-diphossugar_trans"/>
</dbReference>
<protein>
    <recommendedName>
        <fullName evidence="2">chitin synthase</fullName>
        <ecNumber evidence="2">2.4.1.16</ecNumber>
    </recommendedName>
</protein>
<feature type="transmembrane region" description="Helical" evidence="14">
    <location>
        <begin position="63"/>
        <end position="80"/>
    </location>
</feature>
<feature type="transmembrane region" description="Helical" evidence="14">
    <location>
        <begin position="999"/>
        <end position="1018"/>
    </location>
</feature>
<evidence type="ECO:0000256" key="6">
    <source>
        <dbReference type="ARBA" id="ARBA00022692"/>
    </source>
</evidence>
<keyword evidence="5" id="KW-0808">Transferase</keyword>
<dbReference type="GO" id="GO:0004100">
    <property type="term" value="F:chitin synthase activity"/>
    <property type="evidence" value="ECO:0007669"/>
    <property type="project" value="UniProtKB-EC"/>
</dbReference>
<evidence type="ECO:0000256" key="1">
    <source>
        <dbReference type="ARBA" id="ARBA00004651"/>
    </source>
</evidence>
<organism evidence="16 17">
    <name type="scientific">Henosepilachna vigintioctopunctata</name>
    <dbReference type="NCBI Taxonomy" id="420089"/>
    <lineage>
        <taxon>Eukaryota</taxon>
        <taxon>Metazoa</taxon>
        <taxon>Ecdysozoa</taxon>
        <taxon>Arthropoda</taxon>
        <taxon>Hexapoda</taxon>
        <taxon>Insecta</taxon>
        <taxon>Pterygota</taxon>
        <taxon>Neoptera</taxon>
        <taxon>Endopterygota</taxon>
        <taxon>Coleoptera</taxon>
        <taxon>Polyphaga</taxon>
        <taxon>Cucujiformia</taxon>
        <taxon>Coccinelloidea</taxon>
        <taxon>Coccinellidae</taxon>
        <taxon>Epilachninae</taxon>
        <taxon>Epilachnini</taxon>
        <taxon>Henosepilachna</taxon>
    </lineage>
</organism>
<feature type="transmembrane region" description="Helical" evidence="14">
    <location>
        <begin position="159"/>
        <end position="180"/>
    </location>
</feature>
<evidence type="ECO:0000256" key="11">
    <source>
        <dbReference type="ARBA" id="ARBA00046329"/>
    </source>
</evidence>
<evidence type="ECO:0000256" key="14">
    <source>
        <dbReference type="SAM" id="Phobius"/>
    </source>
</evidence>
<feature type="transmembrane region" description="Helical" evidence="14">
    <location>
        <begin position="291"/>
        <end position="315"/>
    </location>
</feature>
<feature type="region of interest" description="Disordered" evidence="13">
    <location>
        <begin position="1118"/>
        <end position="1155"/>
    </location>
</feature>